<organism evidence="8 9">
    <name type="scientific">Capsulimonas corticalis</name>
    <dbReference type="NCBI Taxonomy" id="2219043"/>
    <lineage>
        <taxon>Bacteria</taxon>
        <taxon>Bacillati</taxon>
        <taxon>Armatimonadota</taxon>
        <taxon>Armatimonadia</taxon>
        <taxon>Capsulimonadales</taxon>
        <taxon>Capsulimonadaceae</taxon>
        <taxon>Capsulimonas</taxon>
    </lineage>
</organism>
<dbReference type="InterPro" id="IPR005467">
    <property type="entry name" value="His_kinase_dom"/>
</dbReference>
<dbReference type="AlphaFoldDB" id="A0A402CS07"/>
<dbReference type="GO" id="GO:0016020">
    <property type="term" value="C:membrane"/>
    <property type="evidence" value="ECO:0007669"/>
    <property type="project" value="UniProtKB-SubCell"/>
</dbReference>
<dbReference type="OrthoDB" id="9813151at2"/>
<dbReference type="EMBL" id="AP025739">
    <property type="protein sequence ID" value="BDI28178.1"/>
    <property type="molecule type" value="Genomic_DNA"/>
</dbReference>
<dbReference type="Pfam" id="PF00672">
    <property type="entry name" value="HAMP"/>
    <property type="match status" value="1"/>
</dbReference>
<dbReference type="InterPro" id="IPR004358">
    <property type="entry name" value="Sig_transdc_His_kin-like_C"/>
</dbReference>
<dbReference type="SMART" id="SM00388">
    <property type="entry name" value="HisKA"/>
    <property type="match status" value="1"/>
</dbReference>
<dbReference type="SMART" id="SM00387">
    <property type="entry name" value="HATPase_c"/>
    <property type="match status" value="1"/>
</dbReference>
<dbReference type="Pfam" id="PF00512">
    <property type="entry name" value="HisKA"/>
    <property type="match status" value="1"/>
</dbReference>
<name>A0A402CS07_9BACT</name>
<dbReference type="SUPFAM" id="SSF47384">
    <property type="entry name" value="Homodimeric domain of signal transducing histidine kinase"/>
    <property type="match status" value="1"/>
</dbReference>
<evidence type="ECO:0000256" key="5">
    <source>
        <dbReference type="ARBA" id="ARBA00022679"/>
    </source>
</evidence>
<dbReference type="KEGG" id="ccot:CCAX7_002290"/>
<proteinExistence type="predicted"/>
<dbReference type="PROSITE" id="PS50885">
    <property type="entry name" value="HAMP"/>
    <property type="match status" value="1"/>
</dbReference>
<dbReference type="GO" id="GO:0000155">
    <property type="term" value="F:phosphorelay sensor kinase activity"/>
    <property type="evidence" value="ECO:0007669"/>
    <property type="project" value="InterPro"/>
</dbReference>
<gene>
    <name evidence="8" type="ORF">CCAX7_002290</name>
</gene>
<dbReference type="PRINTS" id="PR00344">
    <property type="entry name" value="BCTRLSENSOR"/>
</dbReference>
<evidence type="ECO:0000256" key="3">
    <source>
        <dbReference type="ARBA" id="ARBA00012438"/>
    </source>
</evidence>
<dbReference type="CDD" id="cd06225">
    <property type="entry name" value="HAMP"/>
    <property type="match status" value="1"/>
</dbReference>
<dbReference type="Gene3D" id="3.30.565.10">
    <property type="entry name" value="Histidine kinase-like ATPase, C-terminal domain"/>
    <property type="match status" value="1"/>
</dbReference>
<sequence>MRILAFLLGFYLFATTSALAYLSLRSWLHYAAHGTTRALWRQSHWRHACRSAGFACITVAALISAVSDSGQGVHLVDLVSMTRMGGYVLLLTSTPRRLRRRPLVSLAFSLLLLGEALLLLNASGSLPRYLAVANGYPVMWLLAMASMDIGMWLLWRWLTRTVLRVRLTDKFTLAFSMFSVLLMLIVTISVAAVIQLSLRDVAGIDPAIVQAAYQNLDRPLIVLFVAIVASSAIVSFFLARRLIEPVNKMGGALRRIGKGDLDYRLRGVHSRDEMQDLAHELNRMAQRLKEGDALRAEFVSFASHELRNPLTAVKGFIETLDLMDTPQGAGVSQEERAEIYGIIKGECDRLLRMTNELLDNSRVEAGRPVVMHVRTFDVRSPASKVLEIMRAHTKKHRLFLTAPEQPVPVEGDIDKFEQILINLLSNAIKYSPEGGLVEVIIDDKGTSVEISVCDEGMGMTPEQAEHVFDKFYRIQDVASPSGKSAMPVLGTGIGLYLTRALVNAHGGTIRVKSTPGQGSAFTVTLPKTHHVLVSQPLPAPIEGTGKVARAT</sequence>
<dbReference type="EC" id="2.7.13.3" evidence="3"/>
<keyword evidence="5" id="KW-0808">Transferase</keyword>
<evidence type="ECO:0000256" key="7">
    <source>
        <dbReference type="ARBA" id="ARBA00023012"/>
    </source>
</evidence>
<evidence type="ECO:0000256" key="6">
    <source>
        <dbReference type="ARBA" id="ARBA00022777"/>
    </source>
</evidence>
<dbReference type="Pfam" id="PF02518">
    <property type="entry name" value="HATPase_c"/>
    <property type="match status" value="1"/>
</dbReference>
<dbReference type="SUPFAM" id="SSF55874">
    <property type="entry name" value="ATPase domain of HSP90 chaperone/DNA topoisomerase II/histidine kinase"/>
    <property type="match status" value="1"/>
</dbReference>
<dbReference type="Gene3D" id="1.10.287.130">
    <property type="match status" value="1"/>
</dbReference>
<keyword evidence="9" id="KW-1185">Reference proteome</keyword>
<evidence type="ECO:0000256" key="1">
    <source>
        <dbReference type="ARBA" id="ARBA00000085"/>
    </source>
</evidence>
<dbReference type="InterPro" id="IPR050736">
    <property type="entry name" value="Sensor_HK_Regulatory"/>
</dbReference>
<dbReference type="PANTHER" id="PTHR43711:SF1">
    <property type="entry name" value="HISTIDINE KINASE 1"/>
    <property type="match status" value="1"/>
</dbReference>
<evidence type="ECO:0000256" key="2">
    <source>
        <dbReference type="ARBA" id="ARBA00004370"/>
    </source>
</evidence>
<dbReference type="RefSeq" id="WP_119320126.1">
    <property type="nucleotide sequence ID" value="NZ_AP025739.1"/>
</dbReference>
<dbReference type="CDD" id="cd00082">
    <property type="entry name" value="HisKA"/>
    <property type="match status" value="1"/>
</dbReference>
<keyword evidence="4" id="KW-0597">Phosphoprotein</keyword>
<dbReference type="InterPro" id="IPR003594">
    <property type="entry name" value="HATPase_dom"/>
</dbReference>
<reference evidence="8 9" key="1">
    <citation type="journal article" date="2019" name="Int. J. Syst. Evol. Microbiol.">
        <title>Capsulimonas corticalis gen. nov., sp. nov., an aerobic capsulated bacterium, of a novel bacterial order, Capsulimonadales ord. nov., of the class Armatimonadia of the phylum Armatimonadetes.</title>
        <authorList>
            <person name="Li J."/>
            <person name="Kudo C."/>
            <person name="Tonouchi A."/>
        </authorList>
    </citation>
    <scope>NUCLEOTIDE SEQUENCE [LARGE SCALE GENOMIC DNA]</scope>
    <source>
        <strain evidence="8 9">AX-7</strain>
    </source>
</reference>
<comment type="catalytic activity">
    <reaction evidence="1">
        <text>ATP + protein L-histidine = ADP + protein N-phospho-L-histidine.</text>
        <dbReference type="EC" id="2.7.13.3"/>
    </reaction>
</comment>
<dbReference type="InterPro" id="IPR036097">
    <property type="entry name" value="HisK_dim/P_sf"/>
</dbReference>
<comment type="subcellular location">
    <subcellularLocation>
        <location evidence="2">Membrane</location>
    </subcellularLocation>
</comment>
<dbReference type="InterPro" id="IPR003661">
    <property type="entry name" value="HisK_dim/P_dom"/>
</dbReference>
<dbReference type="PANTHER" id="PTHR43711">
    <property type="entry name" value="TWO-COMPONENT HISTIDINE KINASE"/>
    <property type="match status" value="1"/>
</dbReference>
<dbReference type="PROSITE" id="PS50109">
    <property type="entry name" value="HIS_KIN"/>
    <property type="match status" value="1"/>
</dbReference>
<evidence type="ECO:0000313" key="8">
    <source>
        <dbReference type="EMBL" id="BDI28178.1"/>
    </source>
</evidence>
<accession>A0A402CS07</accession>
<keyword evidence="6" id="KW-0418">Kinase</keyword>
<dbReference type="Gene3D" id="6.10.340.10">
    <property type="match status" value="1"/>
</dbReference>
<evidence type="ECO:0000256" key="4">
    <source>
        <dbReference type="ARBA" id="ARBA00022553"/>
    </source>
</evidence>
<dbReference type="Proteomes" id="UP000287394">
    <property type="component" value="Chromosome"/>
</dbReference>
<dbReference type="InterPro" id="IPR003660">
    <property type="entry name" value="HAMP_dom"/>
</dbReference>
<keyword evidence="7" id="KW-0902">Two-component regulatory system</keyword>
<dbReference type="FunFam" id="3.30.565.10:FF:000006">
    <property type="entry name" value="Sensor histidine kinase WalK"/>
    <property type="match status" value="1"/>
</dbReference>
<dbReference type="SMART" id="SM00304">
    <property type="entry name" value="HAMP"/>
    <property type="match status" value="1"/>
</dbReference>
<dbReference type="SUPFAM" id="SSF158472">
    <property type="entry name" value="HAMP domain-like"/>
    <property type="match status" value="1"/>
</dbReference>
<evidence type="ECO:0000313" key="9">
    <source>
        <dbReference type="Proteomes" id="UP000287394"/>
    </source>
</evidence>
<protein>
    <recommendedName>
        <fullName evidence="3">histidine kinase</fullName>
        <ecNumber evidence="3">2.7.13.3</ecNumber>
    </recommendedName>
</protein>
<dbReference type="InterPro" id="IPR036890">
    <property type="entry name" value="HATPase_C_sf"/>
</dbReference>